<keyword evidence="1" id="KW-0285">Flavoprotein</keyword>
<gene>
    <name evidence="4" type="ORF">RJ40_09140</name>
</gene>
<evidence type="ECO:0000256" key="2">
    <source>
        <dbReference type="ARBA" id="ARBA00022827"/>
    </source>
</evidence>
<feature type="domain" description="FAD/NAD(P)-binding" evidence="3">
    <location>
        <begin position="2"/>
        <end position="308"/>
    </location>
</feature>
<dbReference type="GeneID" id="76424531"/>
<accession>A0A8A3S723</accession>
<evidence type="ECO:0000313" key="4">
    <source>
        <dbReference type="EMBL" id="QSZ67659.1"/>
    </source>
</evidence>
<dbReference type="SUPFAM" id="SSF55424">
    <property type="entry name" value="FAD/NAD-linked reductases, dimerisation (C-terminal) domain"/>
    <property type="match status" value="1"/>
</dbReference>
<organism evidence="4 5">
    <name type="scientific">Methanofollis aquaemaris</name>
    <dbReference type="NCBI Taxonomy" id="126734"/>
    <lineage>
        <taxon>Archaea</taxon>
        <taxon>Methanobacteriati</taxon>
        <taxon>Methanobacteriota</taxon>
        <taxon>Stenosarchaea group</taxon>
        <taxon>Methanomicrobia</taxon>
        <taxon>Methanomicrobiales</taxon>
        <taxon>Methanomicrobiaceae</taxon>
        <taxon>Methanofollis</taxon>
    </lineage>
</organism>
<dbReference type="PRINTS" id="PR00368">
    <property type="entry name" value="FADPNR"/>
</dbReference>
<dbReference type="PRINTS" id="PR00411">
    <property type="entry name" value="PNDRDTASEI"/>
</dbReference>
<name>A0A8A3S723_9EURY</name>
<reference evidence="4" key="1">
    <citation type="journal article" date="2001" name="Int. J. Syst. Evol. Microbiol.">
        <title>Methanofollis aquaemaris sp. nov., a methanogen isolated from an aquaculture fish pond.</title>
        <authorList>
            <person name="Lai M.C."/>
            <person name="Chen S.C."/>
        </authorList>
    </citation>
    <scope>NUCLEOTIDE SEQUENCE</scope>
    <source>
        <strain evidence="4">N2F9704</strain>
    </source>
</reference>
<dbReference type="EMBL" id="CP036172">
    <property type="protein sequence ID" value="QSZ67659.1"/>
    <property type="molecule type" value="Genomic_DNA"/>
</dbReference>
<proteinExistence type="predicted"/>
<sequence>MIVVIGGGPAGRFAAARLGQAGREVTLVEREAIGGQCLNSGCMQVCALNDAARTMERVGDFAAAGVLEGVLHLEFPALLREMGEVQSKIRTVLDRETRAAGVEVRYGATARVDGRRIFIDDEEVEAEAVVIATGSAPAVPALPGTDLPGVYTSRTLRTMPALPERLVIAGGGVSAAEFAYIFSRLGSQVTLLARREFLGDLDPRLRRLALKELSGVEVREHTPLTAIIGSDRVEGAAFGGAAPGECQADAVLLAVGLVPQTSMVIGVEKGPRGEIVVDDRMQTSVPDVYAAGDAAGPPYLTPLARLQGVVAAENILGREMNYAPKAVPQALALANDLAFCDDGDDGIALSLPAPAGPGSFWSVPKGDTGLGTVLVDPETGALRGIWAASPGAGITATYLAEAMRQNKTVFDLEDLIDVHPLAEGVHGLFAQAARAIRERKAETEDPKTNPGER</sequence>
<dbReference type="PANTHER" id="PTHR43014:SF5">
    <property type="entry name" value="GLUTATHIONE REDUCTASE (NADPH)"/>
    <property type="match status" value="1"/>
</dbReference>
<evidence type="ECO:0000259" key="3">
    <source>
        <dbReference type="Pfam" id="PF07992"/>
    </source>
</evidence>
<dbReference type="RefSeq" id="WP_265580565.1">
    <property type="nucleotide sequence ID" value="NZ_CP036172.1"/>
</dbReference>
<keyword evidence="5" id="KW-1185">Reference proteome</keyword>
<dbReference type="PANTHER" id="PTHR43014">
    <property type="entry name" value="MERCURIC REDUCTASE"/>
    <property type="match status" value="1"/>
</dbReference>
<reference evidence="4" key="2">
    <citation type="submission" date="2019-02" db="EMBL/GenBank/DDBJ databases">
        <authorList>
            <person name="Chen S.-C."/>
            <person name="Chien H.-H."/>
            <person name="Lai M.-C."/>
        </authorList>
    </citation>
    <scope>NUCLEOTIDE SEQUENCE</scope>
    <source>
        <strain evidence="4">N2F9704</strain>
    </source>
</reference>
<dbReference type="KEGG" id="maqe:RJ40_09140"/>
<keyword evidence="2" id="KW-0274">FAD</keyword>
<dbReference type="Proteomes" id="UP001042704">
    <property type="component" value="Chromosome"/>
</dbReference>
<dbReference type="InterPro" id="IPR016156">
    <property type="entry name" value="FAD/NAD-linked_Rdtase_dimer_sf"/>
</dbReference>
<dbReference type="AlphaFoldDB" id="A0A8A3S723"/>
<evidence type="ECO:0000313" key="5">
    <source>
        <dbReference type="Proteomes" id="UP001042704"/>
    </source>
</evidence>
<evidence type="ECO:0000256" key="1">
    <source>
        <dbReference type="ARBA" id="ARBA00022630"/>
    </source>
</evidence>
<dbReference type="GO" id="GO:0016491">
    <property type="term" value="F:oxidoreductase activity"/>
    <property type="evidence" value="ECO:0007669"/>
    <property type="project" value="InterPro"/>
</dbReference>
<dbReference type="InterPro" id="IPR023753">
    <property type="entry name" value="FAD/NAD-binding_dom"/>
</dbReference>
<dbReference type="InterPro" id="IPR036188">
    <property type="entry name" value="FAD/NAD-bd_sf"/>
</dbReference>
<dbReference type="SUPFAM" id="SSF51905">
    <property type="entry name" value="FAD/NAD(P)-binding domain"/>
    <property type="match status" value="1"/>
</dbReference>
<dbReference type="Gene3D" id="3.50.50.60">
    <property type="entry name" value="FAD/NAD(P)-binding domain"/>
    <property type="match status" value="2"/>
</dbReference>
<protein>
    <submittedName>
        <fullName evidence="4">NAD(P)/FAD-dependent oxidoreductase</fullName>
    </submittedName>
</protein>
<dbReference type="Pfam" id="PF07992">
    <property type="entry name" value="Pyr_redox_2"/>
    <property type="match status" value="1"/>
</dbReference>